<proteinExistence type="predicted"/>
<dbReference type="EMBL" id="BMVB01000006">
    <property type="protein sequence ID" value="GHC47022.1"/>
    <property type="molecule type" value="Genomic_DNA"/>
</dbReference>
<dbReference type="Gene3D" id="3.40.50.150">
    <property type="entry name" value="Vaccinia Virus protein VP39"/>
    <property type="match status" value="1"/>
</dbReference>
<dbReference type="AlphaFoldDB" id="A0A918TGG7"/>
<evidence type="ECO:0000313" key="2">
    <source>
        <dbReference type="EMBL" id="GHC47022.1"/>
    </source>
</evidence>
<dbReference type="Pfam" id="PF13649">
    <property type="entry name" value="Methyltransf_25"/>
    <property type="match status" value="1"/>
</dbReference>
<evidence type="ECO:0000259" key="1">
    <source>
        <dbReference type="Pfam" id="PF13649"/>
    </source>
</evidence>
<protein>
    <recommendedName>
        <fullName evidence="1">Methyltransferase domain-containing protein</fullName>
    </recommendedName>
</protein>
<dbReference type="RefSeq" id="WP_190109607.1">
    <property type="nucleotide sequence ID" value="NZ_BMVB01000006.1"/>
</dbReference>
<dbReference type="InterPro" id="IPR041698">
    <property type="entry name" value="Methyltransf_25"/>
</dbReference>
<dbReference type="InterPro" id="IPR029063">
    <property type="entry name" value="SAM-dependent_MTases_sf"/>
</dbReference>
<dbReference type="SUPFAM" id="SSF53335">
    <property type="entry name" value="S-adenosyl-L-methionine-dependent methyltransferases"/>
    <property type="match status" value="1"/>
</dbReference>
<organism evidence="2 3">
    <name type="scientific">Streptomyces cinnamoneus</name>
    <name type="common">Streptoverticillium cinnamoneum</name>
    <dbReference type="NCBI Taxonomy" id="53446"/>
    <lineage>
        <taxon>Bacteria</taxon>
        <taxon>Bacillati</taxon>
        <taxon>Actinomycetota</taxon>
        <taxon>Actinomycetes</taxon>
        <taxon>Kitasatosporales</taxon>
        <taxon>Streptomycetaceae</taxon>
        <taxon>Streptomyces</taxon>
        <taxon>Streptomyces cinnamoneus group</taxon>
    </lineage>
</organism>
<comment type="caution">
    <text evidence="2">The sequence shown here is derived from an EMBL/GenBank/DDBJ whole genome shotgun (WGS) entry which is preliminary data.</text>
</comment>
<feature type="domain" description="Methyltransferase" evidence="1">
    <location>
        <begin position="50"/>
        <end position="116"/>
    </location>
</feature>
<evidence type="ECO:0000313" key="3">
    <source>
        <dbReference type="Proteomes" id="UP000646244"/>
    </source>
</evidence>
<sequence>MPNVSRVLSYRHLVGDDFVPPTSPQVFFEPADTETGVWVAGDLLTPGGSVLDLGSGSGAAAAAMARAGAARVHGIDSGAQTVAWASAHYASPASRNGNRPGEGRVTVAQGDFARMTTEELLATAPLPLPRPLVVTSNPPYVPLTLRADAQRRSISGGDDGLKWAPAVIGHGRALRTDLGLTIGSYSTPRKAVQLLEAAGYRVHAVTLCPLPLGEFTLDNMEQVLALEEAGEAVLWRARRGAPAYFIVGLACRWTGPGRTAAGHERLSGDGLLGLLHLAARSRTSRLEALDGPRPDGWNGPLRVLDLPEATVRHHW</sequence>
<dbReference type="Proteomes" id="UP000646244">
    <property type="component" value="Unassembled WGS sequence"/>
</dbReference>
<reference evidence="2" key="2">
    <citation type="submission" date="2020-09" db="EMBL/GenBank/DDBJ databases">
        <authorList>
            <person name="Sun Q."/>
            <person name="Ohkuma M."/>
        </authorList>
    </citation>
    <scope>NUCLEOTIDE SEQUENCE</scope>
    <source>
        <strain evidence="2">JCM 4633</strain>
    </source>
</reference>
<dbReference type="GO" id="GO:0008168">
    <property type="term" value="F:methyltransferase activity"/>
    <property type="evidence" value="ECO:0007669"/>
    <property type="project" value="UniProtKB-ARBA"/>
</dbReference>
<name>A0A918TGG7_STRCJ</name>
<gene>
    <name evidence="2" type="ORF">GCM10010507_23060</name>
</gene>
<reference evidence="2" key="1">
    <citation type="journal article" date="2014" name="Int. J. Syst. Evol. Microbiol.">
        <title>Complete genome sequence of Corynebacterium casei LMG S-19264T (=DSM 44701T), isolated from a smear-ripened cheese.</title>
        <authorList>
            <consortium name="US DOE Joint Genome Institute (JGI-PGF)"/>
            <person name="Walter F."/>
            <person name="Albersmeier A."/>
            <person name="Kalinowski J."/>
            <person name="Ruckert C."/>
        </authorList>
    </citation>
    <scope>NUCLEOTIDE SEQUENCE</scope>
    <source>
        <strain evidence="2">JCM 4633</strain>
    </source>
</reference>
<accession>A0A918TGG7</accession>